<keyword evidence="6" id="KW-0539">Nucleus</keyword>
<keyword evidence="14" id="KW-1185">Reference proteome</keyword>
<feature type="compositionally biased region" description="Basic and acidic residues" evidence="11">
    <location>
        <begin position="628"/>
        <end position="639"/>
    </location>
</feature>
<evidence type="ECO:0000256" key="5">
    <source>
        <dbReference type="ARBA" id="ARBA00022833"/>
    </source>
</evidence>
<feature type="binding site" evidence="8">
    <location>
        <position position="810"/>
    </location>
    <ligand>
        <name>Zn(2+)</name>
        <dbReference type="ChEBI" id="CHEBI:29105"/>
        <label>2</label>
    </ligand>
</feature>
<gene>
    <name evidence="13" type="ORF">CBYS24578_00000932</name>
</gene>
<dbReference type="Gene3D" id="3.30.40.10">
    <property type="entry name" value="Zinc/RING finger domain, C3HC4 (zinc finger)"/>
    <property type="match status" value="1"/>
</dbReference>
<feature type="binding site" evidence="8">
    <location>
        <position position="819"/>
    </location>
    <ligand>
        <name>Zn(2+)</name>
        <dbReference type="ChEBI" id="CHEBI:29105"/>
        <label>1</label>
    </ligand>
</feature>
<dbReference type="InterPro" id="IPR011011">
    <property type="entry name" value="Znf_FYVE_PHD"/>
</dbReference>
<organism evidence="13 14">
    <name type="scientific">Clonostachys byssicola</name>
    <dbReference type="NCBI Taxonomy" id="160290"/>
    <lineage>
        <taxon>Eukaryota</taxon>
        <taxon>Fungi</taxon>
        <taxon>Dikarya</taxon>
        <taxon>Ascomycota</taxon>
        <taxon>Pezizomycotina</taxon>
        <taxon>Sordariomycetes</taxon>
        <taxon>Hypocreomycetidae</taxon>
        <taxon>Hypocreales</taxon>
        <taxon>Bionectriaceae</taxon>
        <taxon>Clonostachys</taxon>
    </lineage>
</organism>
<feature type="binding site" evidence="8">
    <location>
        <position position="793"/>
    </location>
    <ligand>
        <name>Zn(2+)</name>
        <dbReference type="ChEBI" id="CHEBI:29105"/>
        <label>1</label>
    </ligand>
</feature>
<comment type="similarity">
    <text evidence="2">Belongs to the ING family.</text>
</comment>
<comment type="subcellular location">
    <subcellularLocation>
        <location evidence="1">Nucleus</location>
    </subcellularLocation>
</comment>
<feature type="binding site" evidence="8">
    <location>
        <position position="804"/>
    </location>
    <ligand>
        <name>Zn(2+)</name>
        <dbReference type="ChEBI" id="CHEBI:29105"/>
        <label>2</label>
    </ligand>
</feature>
<dbReference type="EMBL" id="CABFNO020001240">
    <property type="protein sequence ID" value="CAG9972185.1"/>
    <property type="molecule type" value="Genomic_DNA"/>
</dbReference>
<feature type="binding site" evidence="8">
    <location>
        <position position="816"/>
    </location>
    <ligand>
        <name>Zn(2+)</name>
        <dbReference type="ChEBI" id="CHEBI:29105"/>
        <label>1</label>
    </ligand>
</feature>
<feature type="site" description="Histone H3K4me3 binding" evidence="7">
    <location>
        <position position="790"/>
    </location>
</feature>
<dbReference type="GO" id="GO:0000123">
    <property type="term" value="C:histone acetyltransferase complex"/>
    <property type="evidence" value="ECO:0007669"/>
    <property type="project" value="TreeGrafter"/>
</dbReference>
<feature type="site" description="Histone H3K4me3 binding" evidence="7">
    <location>
        <position position="801"/>
    </location>
</feature>
<evidence type="ECO:0000256" key="7">
    <source>
        <dbReference type="PIRSR" id="PIRSR628651-50"/>
    </source>
</evidence>
<evidence type="ECO:0000256" key="10">
    <source>
        <dbReference type="SAM" id="Coils"/>
    </source>
</evidence>
<feature type="site" description="Histone H3K4me3 binding" evidence="7">
    <location>
        <position position="814"/>
    </location>
</feature>
<evidence type="ECO:0000313" key="14">
    <source>
        <dbReference type="Proteomes" id="UP000754883"/>
    </source>
</evidence>
<feature type="site" description="Histone H3K4me3 binding" evidence="7">
    <location>
        <position position="805"/>
    </location>
</feature>
<dbReference type="InterPro" id="IPR024610">
    <property type="entry name" value="ING_N_histone-binding"/>
</dbReference>
<feature type="compositionally biased region" description="Polar residues" evidence="11">
    <location>
        <begin position="463"/>
        <end position="472"/>
    </location>
</feature>
<feature type="coiled-coil region" evidence="10">
    <location>
        <begin position="407"/>
        <end position="439"/>
    </location>
</feature>
<evidence type="ECO:0000256" key="4">
    <source>
        <dbReference type="ARBA" id="ARBA00022771"/>
    </source>
</evidence>
<keyword evidence="3 8" id="KW-0479">Metal-binding</keyword>
<dbReference type="SUPFAM" id="SSF57903">
    <property type="entry name" value="FYVE/PHD zinc finger"/>
    <property type="match status" value="1"/>
</dbReference>
<dbReference type="PROSITE" id="PS50016">
    <property type="entry name" value="ZF_PHD_2"/>
    <property type="match status" value="1"/>
</dbReference>
<dbReference type="Proteomes" id="UP000754883">
    <property type="component" value="Unassembled WGS sequence"/>
</dbReference>
<reference evidence="13 14" key="2">
    <citation type="submission" date="2021-10" db="EMBL/GenBank/DDBJ databases">
        <authorList>
            <person name="Piombo E."/>
        </authorList>
    </citation>
    <scope>NUCLEOTIDE SEQUENCE [LARGE SCALE GENOMIC DNA]</scope>
</reference>
<feature type="compositionally biased region" description="Acidic residues" evidence="11">
    <location>
        <begin position="771"/>
        <end position="781"/>
    </location>
</feature>
<evidence type="ECO:0000256" key="8">
    <source>
        <dbReference type="PIRSR" id="PIRSR628651-51"/>
    </source>
</evidence>
<proteinExistence type="inferred from homology"/>
<evidence type="ECO:0000256" key="11">
    <source>
        <dbReference type="SAM" id="MobiDB-lite"/>
    </source>
</evidence>
<feature type="region of interest" description="Disordered" evidence="11">
    <location>
        <begin position="226"/>
        <end position="282"/>
    </location>
</feature>
<protein>
    <recommendedName>
        <fullName evidence="12">PHD-type domain-containing protein</fullName>
    </recommendedName>
</protein>
<evidence type="ECO:0000256" key="6">
    <source>
        <dbReference type="ARBA" id="ARBA00023242"/>
    </source>
</evidence>
<accession>A0A9N9TZZ9</accession>
<dbReference type="InterPro" id="IPR013083">
    <property type="entry name" value="Znf_RING/FYVE/PHD"/>
</dbReference>
<name>A0A9N9TZZ9_9HYPO</name>
<dbReference type="InterPro" id="IPR001965">
    <property type="entry name" value="Znf_PHD"/>
</dbReference>
<keyword evidence="4 9" id="KW-0863">Zinc-finger</keyword>
<comment type="caution">
    <text evidence="13">The sequence shown here is derived from an EMBL/GenBank/DDBJ whole genome shotgun (WGS) entry which is preliminary data.</text>
</comment>
<feature type="binding site" evidence="8">
    <location>
        <position position="791"/>
    </location>
    <ligand>
        <name>Zn(2+)</name>
        <dbReference type="ChEBI" id="CHEBI:29105"/>
        <label>1</label>
    </ligand>
</feature>
<feature type="region of interest" description="Disordered" evidence="11">
    <location>
        <begin position="1"/>
        <end position="34"/>
    </location>
</feature>
<feature type="compositionally biased region" description="Basic residues" evidence="11">
    <location>
        <begin position="751"/>
        <end position="764"/>
    </location>
</feature>
<feature type="binding site" evidence="8">
    <location>
        <position position="834"/>
    </location>
    <ligand>
        <name>Zn(2+)</name>
        <dbReference type="ChEBI" id="CHEBI:29105"/>
        <label>2</label>
    </ligand>
</feature>
<dbReference type="SMART" id="SM01408">
    <property type="entry name" value="ING"/>
    <property type="match status" value="1"/>
</dbReference>
<feature type="binding site" evidence="8">
    <location>
        <position position="837"/>
    </location>
    <ligand>
        <name>Zn(2+)</name>
        <dbReference type="ChEBI" id="CHEBI:29105"/>
        <label>2</label>
    </ligand>
</feature>
<keyword evidence="5 8" id="KW-0862">Zinc</keyword>
<feature type="compositionally biased region" description="Basic and acidic residues" evidence="11">
    <location>
        <begin position="478"/>
        <end position="487"/>
    </location>
</feature>
<dbReference type="OrthoDB" id="5411773at2759"/>
<feature type="region of interest" description="Disordered" evidence="11">
    <location>
        <begin position="441"/>
        <end position="787"/>
    </location>
</feature>
<feature type="region of interest" description="Disordered" evidence="11">
    <location>
        <begin position="169"/>
        <end position="208"/>
    </location>
</feature>
<feature type="compositionally biased region" description="Low complexity" evidence="11">
    <location>
        <begin position="565"/>
        <end position="574"/>
    </location>
</feature>
<evidence type="ECO:0000259" key="12">
    <source>
        <dbReference type="PROSITE" id="PS50016"/>
    </source>
</evidence>
<dbReference type="GO" id="GO:0004402">
    <property type="term" value="F:histone acetyltransferase activity"/>
    <property type="evidence" value="ECO:0007669"/>
    <property type="project" value="TreeGrafter"/>
</dbReference>
<sequence>MAAEPTADNAGDTLMADLSPRQQASHRFDDASPRQIRKTMATFEEHRSDPDAQTTVTDFLDFTEYLPSDIIRSLTLIEKHDHQYVDSSTRVYELTKTWGQLPTLQANERPSPVQLRADISEHLNQAVSSRIFAHAESLRMSENVNRHYNKAKLLLSKLQAMLDNYPTEKQQALSPVMSRSPQLSRAKLAGRSGEDGEQKVRQKRMPKIMVPGEVLAPYDIEYDTFTDGSDVSTDNDDDDVPATVRKNISATPRIKLVSSTPRPPKSSHRSTRPASHTTPASAEAVAAQAAALLNPPPENAPIGSSHAPWLQLTEYELAKLRKRMKKNATWTPSETMVARELRALGRGPEDFKEAKKKAENEGKTFEFSIPAALVDDGSGSQQLPAGAISVDSAAIDELPMSNRGMKLNEAKKLKREALAKQAAEEAEESARKMAEAAKLLLGSNGTPSGGPSESPKESGGKSVKTTRANSRSNAKRKRDAELLKVESETPEGSDSPSRPVLKRTKTETPVPPPIPATPRQASVNASEALAPETQSHAQSQTRQPTPGVQGGIHVETPVPIPMPPQASSNSSTPAPTKPPSSPPAADGANQAESSSVSLKPPVVETSAPMTRSGRRKSNTPVPPPLRELPSREVSRRETRGGAAKRLQQQPQTPIEPPVPPHEIQLPTIEQRSRRSASRATTPGKGSEGNQGRRPVSRGKSVGQESLAADRPRRASTARNTPAPESRPPKRPKRPAPGVVSITRSGGNSAVGKRKAPPRKKPRTRREKDQDGEMEDVDDEGNPIDPNEPRYCNCNRVSFGTMIQCDNVDGCKGEWFHLECVGLEEIPARTTRWYCPDCRRVLNIGERGEVSARGVRK</sequence>
<evidence type="ECO:0000256" key="3">
    <source>
        <dbReference type="ARBA" id="ARBA00022723"/>
    </source>
</evidence>
<dbReference type="PANTHER" id="PTHR10333">
    <property type="entry name" value="INHIBITOR OF GROWTH PROTEIN"/>
    <property type="match status" value="1"/>
</dbReference>
<dbReference type="InterPro" id="IPR028651">
    <property type="entry name" value="ING_fam"/>
</dbReference>
<evidence type="ECO:0000256" key="2">
    <source>
        <dbReference type="ARBA" id="ARBA00010210"/>
    </source>
</evidence>
<dbReference type="GO" id="GO:0008270">
    <property type="term" value="F:zinc ion binding"/>
    <property type="evidence" value="ECO:0007669"/>
    <property type="project" value="UniProtKB-KW"/>
</dbReference>
<evidence type="ECO:0000256" key="1">
    <source>
        <dbReference type="ARBA" id="ARBA00004123"/>
    </source>
</evidence>
<feature type="compositionally biased region" description="Low complexity" evidence="11">
    <location>
        <begin position="441"/>
        <end position="453"/>
    </location>
</feature>
<reference evidence="14" key="1">
    <citation type="submission" date="2019-06" db="EMBL/GenBank/DDBJ databases">
        <authorList>
            <person name="Broberg M."/>
        </authorList>
    </citation>
    <scope>NUCLEOTIDE SEQUENCE [LARGE SCALE GENOMIC DNA]</scope>
</reference>
<dbReference type="SMART" id="SM00249">
    <property type="entry name" value="PHD"/>
    <property type="match status" value="1"/>
</dbReference>
<dbReference type="AlphaFoldDB" id="A0A9N9TZZ9"/>
<feature type="domain" description="PHD-type" evidence="12">
    <location>
        <begin position="788"/>
        <end position="840"/>
    </location>
</feature>
<dbReference type="GO" id="GO:0005634">
    <property type="term" value="C:nucleus"/>
    <property type="evidence" value="ECO:0007669"/>
    <property type="project" value="UniProtKB-SubCell"/>
</dbReference>
<evidence type="ECO:0000313" key="13">
    <source>
        <dbReference type="EMBL" id="CAG9972185.1"/>
    </source>
</evidence>
<evidence type="ECO:0000256" key="9">
    <source>
        <dbReference type="PROSITE-ProRule" id="PRU00146"/>
    </source>
</evidence>
<keyword evidence="10" id="KW-0175">Coiled coil</keyword>
<feature type="compositionally biased region" description="Polar residues" evidence="11">
    <location>
        <begin position="532"/>
        <end position="546"/>
    </location>
</feature>
<dbReference type="InterPro" id="IPR019787">
    <property type="entry name" value="Znf_PHD-finger"/>
</dbReference>
<dbReference type="GO" id="GO:0006355">
    <property type="term" value="P:regulation of DNA-templated transcription"/>
    <property type="evidence" value="ECO:0007669"/>
    <property type="project" value="TreeGrafter"/>
</dbReference>
<dbReference type="PANTHER" id="PTHR10333:SF94">
    <property type="entry name" value="FINGER DOMAIN PROTEIN, PUTATIVE (AFU_ORTHOLOGUE AFUA_3G11940)-RELATED"/>
    <property type="match status" value="1"/>
</dbReference>
<feature type="compositionally biased region" description="Polar residues" evidence="11">
    <location>
        <begin position="169"/>
        <end position="183"/>
    </location>
</feature>